<keyword evidence="3" id="KW-1185">Reference proteome</keyword>
<dbReference type="RefSeq" id="WP_204376760.1">
    <property type="nucleotide sequence ID" value="NZ_LPWD01000450.1"/>
</dbReference>
<gene>
    <name evidence="2" type="ORF">AUC71_03970</name>
</gene>
<sequence length="239" mass="26604">MSAHVPEGELVYAVGDIHGRSDLLAKLLRQIEADAARQDAANTTLIFVGDYVDRGPDSRGVVEILLNALPEDLSVHFLKGNHEQLLLDFLDDAGRLRHWRVNSGDETMASYGVDVDQLDRAGAPPETWREAFMDKLPPAHFDFFRHLGLQVLLGDYLFVHAGVRPGVPLHAQDEFDLLWIRDAFLDETEPFGKVVVHGHTPVPEPIVRSNRIGIDTGAVFSGRLTALRLKNGERSFLQT</sequence>
<evidence type="ECO:0000313" key="2">
    <source>
        <dbReference type="EMBL" id="ODR97762.1"/>
    </source>
</evidence>
<organism evidence="2 3">
    <name type="scientific">Methyloceanibacter marginalis</name>
    <dbReference type="NCBI Taxonomy" id="1774971"/>
    <lineage>
        <taxon>Bacteria</taxon>
        <taxon>Pseudomonadati</taxon>
        <taxon>Pseudomonadota</taxon>
        <taxon>Alphaproteobacteria</taxon>
        <taxon>Hyphomicrobiales</taxon>
        <taxon>Hyphomicrobiaceae</taxon>
        <taxon>Methyloceanibacter</taxon>
    </lineage>
</organism>
<dbReference type="SUPFAM" id="SSF56300">
    <property type="entry name" value="Metallo-dependent phosphatases"/>
    <property type="match status" value="1"/>
</dbReference>
<protein>
    <recommendedName>
        <fullName evidence="1">Calcineurin-like phosphoesterase domain-containing protein</fullName>
    </recommendedName>
</protein>
<dbReference type="GO" id="GO:0016791">
    <property type="term" value="F:phosphatase activity"/>
    <property type="evidence" value="ECO:0007669"/>
    <property type="project" value="TreeGrafter"/>
</dbReference>
<dbReference type="GO" id="GO:0005737">
    <property type="term" value="C:cytoplasm"/>
    <property type="evidence" value="ECO:0007669"/>
    <property type="project" value="TreeGrafter"/>
</dbReference>
<dbReference type="Proteomes" id="UP000095042">
    <property type="component" value="Unassembled WGS sequence"/>
</dbReference>
<dbReference type="EMBL" id="LPWD01000450">
    <property type="protein sequence ID" value="ODR97762.1"/>
    <property type="molecule type" value="Genomic_DNA"/>
</dbReference>
<dbReference type="InterPro" id="IPR050126">
    <property type="entry name" value="Ap4A_hydrolase"/>
</dbReference>
<dbReference type="GO" id="GO:0110154">
    <property type="term" value="P:RNA decapping"/>
    <property type="evidence" value="ECO:0007669"/>
    <property type="project" value="TreeGrafter"/>
</dbReference>
<dbReference type="PANTHER" id="PTHR42850:SF4">
    <property type="entry name" value="ZINC-DEPENDENT ENDOPOLYPHOSPHATASE"/>
    <property type="match status" value="1"/>
</dbReference>
<comment type="caution">
    <text evidence="2">The sequence shown here is derived from an EMBL/GenBank/DDBJ whole genome shotgun (WGS) entry which is preliminary data.</text>
</comment>
<proteinExistence type="predicted"/>
<evidence type="ECO:0000259" key="1">
    <source>
        <dbReference type="Pfam" id="PF00149"/>
    </source>
</evidence>
<dbReference type="CDD" id="cd00144">
    <property type="entry name" value="MPP_PPP_family"/>
    <property type="match status" value="1"/>
</dbReference>
<dbReference type="Gene3D" id="3.60.21.10">
    <property type="match status" value="1"/>
</dbReference>
<dbReference type="InterPro" id="IPR004843">
    <property type="entry name" value="Calcineurin-like_PHP"/>
</dbReference>
<name>A0A1E3VW71_9HYPH</name>
<dbReference type="AlphaFoldDB" id="A0A1E3VW71"/>
<dbReference type="Pfam" id="PF00149">
    <property type="entry name" value="Metallophos"/>
    <property type="match status" value="1"/>
</dbReference>
<feature type="domain" description="Calcineurin-like phosphoesterase" evidence="1">
    <location>
        <begin position="11"/>
        <end position="203"/>
    </location>
</feature>
<dbReference type="GO" id="GO:0008803">
    <property type="term" value="F:bis(5'-nucleosyl)-tetraphosphatase (symmetrical) activity"/>
    <property type="evidence" value="ECO:0007669"/>
    <property type="project" value="TreeGrafter"/>
</dbReference>
<dbReference type="PANTHER" id="PTHR42850">
    <property type="entry name" value="METALLOPHOSPHOESTERASE"/>
    <property type="match status" value="1"/>
</dbReference>
<dbReference type="InterPro" id="IPR029052">
    <property type="entry name" value="Metallo-depent_PP-like"/>
</dbReference>
<reference evidence="2 3" key="1">
    <citation type="journal article" date="2016" name="Environ. Microbiol.">
        <title>New Methyloceanibacter diversity from North Sea sediments includes methanotroph containing solely the soluble methane monooxygenase.</title>
        <authorList>
            <person name="Vekeman B."/>
            <person name="Kerckhof F.M."/>
            <person name="Cremers G."/>
            <person name="de Vos P."/>
            <person name="Vandamme P."/>
            <person name="Boon N."/>
            <person name="Op den Camp H.J."/>
            <person name="Heylen K."/>
        </authorList>
    </citation>
    <scope>NUCLEOTIDE SEQUENCE [LARGE SCALE GENOMIC DNA]</scope>
    <source>
        <strain evidence="2 3">R-67177</strain>
    </source>
</reference>
<evidence type="ECO:0000313" key="3">
    <source>
        <dbReference type="Proteomes" id="UP000095042"/>
    </source>
</evidence>
<accession>A0A1E3VW71</accession>